<dbReference type="Pfam" id="PF00290">
    <property type="entry name" value="Trp_syntA"/>
    <property type="match status" value="1"/>
</dbReference>
<evidence type="ECO:0000256" key="9">
    <source>
        <dbReference type="RuleBase" id="RU003662"/>
    </source>
</evidence>
<name>A0A242A6R2_9ENTE</name>
<dbReference type="STRING" id="1834191.A5886_001498"/>
<keyword evidence="11" id="KW-1185">Reference proteome</keyword>
<sequence>MSNKSKNEKGRDRNMSQSSFTTYMQQQAKEKSCFVPYIMAGANGLDRLQAEIDLLSEYGATAIEIGIPFSDPVADGPVIQQAGIQARAHGTTFKTIIQQLQQLNTEVPLILMGYANSFFHYGFQALLEALKETNVKALIIPDLPFEHRDLVIPLLTTADIALITLISLTSPLSRINTLTKAADGFVYAVTVNGVTGKGSDFSEGLDTHLQAVAQISPIPVLAGFGIRSAADVKRFSRICGGVVVGSAIVAALDQSLIEAEQMLQSLGLEKKKGS</sequence>
<evidence type="ECO:0000256" key="8">
    <source>
        <dbReference type="HAMAP-Rule" id="MF_00131"/>
    </source>
</evidence>
<comment type="caution">
    <text evidence="10">The sequence shown here is derived from an EMBL/GenBank/DDBJ whole genome shotgun (WGS) entry which is preliminary data.</text>
</comment>
<feature type="active site" description="Proton acceptor" evidence="8">
    <location>
        <position position="64"/>
    </location>
</feature>
<keyword evidence="6 8" id="KW-0456">Lyase</keyword>
<dbReference type="InterPro" id="IPR011060">
    <property type="entry name" value="RibuloseP-bd_barrel"/>
</dbReference>
<organism evidence="10 11">
    <name type="scientific">Candidatus Enterococcus testudinis</name>
    <dbReference type="NCBI Taxonomy" id="1834191"/>
    <lineage>
        <taxon>Bacteria</taxon>
        <taxon>Bacillati</taxon>
        <taxon>Bacillota</taxon>
        <taxon>Bacilli</taxon>
        <taxon>Lactobacillales</taxon>
        <taxon>Enterococcaceae</taxon>
        <taxon>Enterococcus</taxon>
    </lineage>
</organism>
<evidence type="ECO:0000256" key="7">
    <source>
        <dbReference type="ARBA" id="ARBA00049047"/>
    </source>
</evidence>
<evidence type="ECO:0000313" key="10">
    <source>
        <dbReference type="EMBL" id="OTN76421.1"/>
    </source>
</evidence>
<keyword evidence="4 8" id="KW-0822">Tryptophan biosynthesis</keyword>
<dbReference type="EMBL" id="NGKU01000001">
    <property type="protein sequence ID" value="OTN76421.1"/>
    <property type="molecule type" value="Genomic_DNA"/>
</dbReference>
<evidence type="ECO:0000256" key="2">
    <source>
        <dbReference type="ARBA" id="ARBA00011270"/>
    </source>
</evidence>
<keyword evidence="3 8" id="KW-0028">Amino-acid biosynthesis</keyword>
<evidence type="ECO:0000256" key="6">
    <source>
        <dbReference type="ARBA" id="ARBA00023239"/>
    </source>
</evidence>
<comment type="subunit">
    <text evidence="2 8">Tetramer of two alpha and two beta chains.</text>
</comment>
<feature type="active site" description="Proton acceptor" evidence="8">
    <location>
        <position position="75"/>
    </location>
</feature>
<comment type="catalytic activity">
    <reaction evidence="7 8">
        <text>(1S,2R)-1-C-(indol-3-yl)glycerol 3-phosphate + L-serine = D-glyceraldehyde 3-phosphate + L-tryptophan + H2O</text>
        <dbReference type="Rhea" id="RHEA:10532"/>
        <dbReference type="ChEBI" id="CHEBI:15377"/>
        <dbReference type="ChEBI" id="CHEBI:33384"/>
        <dbReference type="ChEBI" id="CHEBI:57912"/>
        <dbReference type="ChEBI" id="CHEBI:58866"/>
        <dbReference type="ChEBI" id="CHEBI:59776"/>
        <dbReference type="EC" id="4.2.1.20"/>
    </reaction>
</comment>
<dbReference type="SUPFAM" id="SSF51366">
    <property type="entry name" value="Ribulose-phoshate binding barrel"/>
    <property type="match status" value="1"/>
</dbReference>
<accession>A0A242A6R2</accession>
<evidence type="ECO:0000256" key="4">
    <source>
        <dbReference type="ARBA" id="ARBA00022822"/>
    </source>
</evidence>
<comment type="function">
    <text evidence="8">The alpha subunit is responsible for the aldol cleavage of indoleglycerol phosphate to indole and glyceraldehyde 3-phosphate.</text>
</comment>
<dbReference type="Gene3D" id="3.20.20.70">
    <property type="entry name" value="Aldolase class I"/>
    <property type="match status" value="1"/>
</dbReference>
<dbReference type="EC" id="4.2.1.20" evidence="8"/>
<dbReference type="GO" id="GO:0004834">
    <property type="term" value="F:tryptophan synthase activity"/>
    <property type="evidence" value="ECO:0007669"/>
    <property type="project" value="UniProtKB-UniRule"/>
</dbReference>
<dbReference type="PANTHER" id="PTHR43406:SF1">
    <property type="entry name" value="TRYPTOPHAN SYNTHASE ALPHA CHAIN, CHLOROPLASTIC"/>
    <property type="match status" value="1"/>
</dbReference>
<dbReference type="HAMAP" id="MF_00131">
    <property type="entry name" value="Trp_synth_alpha"/>
    <property type="match status" value="1"/>
</dbReference>
<dbReference type="InterPro" id="IPR013785">
    <property type="entry name" value="Aldolase_TIM"/>
</dbReference>
<evidence type="ECO:0000313" key="11">
    <source>
        <dbReference type="Proteomes" id="UP000195043"/>
    </source>
</evidence>
<comment type="similarity">
    <text evidence="8 9">Belongs to the TrpA family.</text>
</comment>
<keyword evidence="5 8" id="KW-0057">Aromatic amino acid biosynthesis</keyword>
<dbReference type="PROSITE" id="PS00167">
    <property type="entry name" value="TRP_SYNTHASE_ALPHA"/>
    <property type="match status" value="1"/>
</dbReference>
<evidence type="ECO:0000256" key="5">
    <source>
        <dbReference type="ARBA" id="ARBA00023141"/>
    </source>
</evidence>
<dbReference type="NCBIfam" id="TIGR00262">
    <property type="entry name" value="trpA"/>
    <property type="match status" value="1"/>
</dbReference>
<dbReference type="InterPro" id="IPR002028">
    <property type="entry name" value="Trp_synthase_suA"/>
</dbReference>
<dbReference type="GO" id="GO:0005829">
    <property type="term" value="C:cytosol"/>
    <property type="evidence" value="ECO:0007669"/>
    <property type="project" value="TreeGrafter"/>
</dbReference>
<dbReference type="UniPathway" id="UPA00035">
    <property type="reaction ID" value="UER00044"/>
</dbReference>
<evidence type="ECO:0000256" key="3">
    <source>
        <dbReference type="ARBA" id="ARBA00022605"/>
    </source>
</evidence>
<dbReference type="Proteomes" id="UP000195043">
    <property type="component" value="Unassembled WGS sequence"/>
</dbReference>
<dbReference type="InterPro" id="IPR018204">
    <property type="entry name" value="Trp_synthase_alpha_AS"/>
</dbReference>
<gene>
    <name evidence="8" type="primary">trpA</name>
    <name evidence="10" type="ORF">A5886_001498</name>
</gene>
<evidence type="ECO:0000256" key="1">
    <source>
        <dbReference type="ARBA" id="ARBA00004733"/>
    </source>
</evidence>
<protein>
    <recommendedName>
        <fullName evidence="8">Tryptophan synthase alpha chain</fullName>
        <ecNumber evidence="8">4.2.1.20</ecNumber>
    </recommendedName>
</protein>
<dbReference type="PANTHER" id="PTHR43406">
    <property type="entry name" value="TRYPTOPHAN SYNTHASE, ALPHA CHAIN"/>
    <property type="match status" value="1"/>
</dbReference>
<dbReference type="AlphaFoldDB" id="A0A242A6R2"/>
<reference evidence="10 11" key="1">
    <citation type="submission" date="2017-05" db="EMBL/GenBank/DDBJ databases">
        <title>The Genome Sequence of Enterococcus sp. 8G7_MSG3316.</title>
        <authorList>
            <consortium name="The Broad Institute Genomics Platform"/>
            <consortium name="The Broad Institute Genomic Center for Infectious Diseases"/>
            <person name="Earl A."/>
            <person name="Manson A."/>
            <person name="Schwartman J."/>
            <person name="Gilmore M."/>
            <person name="Abouelleil A."/>
            <person name="Cao P."/>
            <person name="Chapman S."/>
            <person name="Cusick C."/>
            <person name="Shea T."/>
            <person name="Young S."/>
            <person name="Neafsey D."/>
            <person name="Nusbaum C."/>
            <person name="Birren B."/>
        </authorList>
    </citation>
    <scope>NUCLEOTIDE SEQUENCE [LARGE SCALE GENOMIC DNA]</scope>
    <source>
        <strain evidence="10 11">8G7_MSG3316</strain>
    </source>
</reference>
<proteinExistence type="inferred from homology"/>
<dbReference type="CDD" id="cd04724">
    <property type="entry name" value="Tryptophan_synthase_alpha"/>
    <property type="match status" value="1"/>
</dbReference>
<comment type="pathway">
    <text evidence="1 8">Amino-acid biosynthesis; L-tryptophan biosynthesis; L-tryptophan from chorismate: step 5/5.</text>
</comment>